<proteinExistence type="predicted"/>
<organism evidence="1 2">
    <name type="scientific">Cardiocondyla obscurior</name>
    <dbReference type="NCBI Taxonomy" id="286306"/>
    <lineage>
        <taxon>Eukaryota</taxon>
        <taxon>Metazoa</taxon>
        <taxon>Ecdysozoa</taxon>
        <taxon>Arthropoda</taxon>
        <taxon>Hexapoda</taxon>
        <taxon>Insecta</taxon>
        <taxon>Pterygota</taxon>
        <taxon>Neoptera</taxon>
        <taxon>Endopterygota</taxon>
        <taxon>Hymenoptera</taxon>
        <taxon>Apocrita</taxon>
        <taxon>Aculeata</taxon>
        <taxon>Formicoidea</taxon>
        <taxon>Formicidae</taxon>
        <taxon>Myrmicinae</taxon>
        <taxon>Cardiocondyla</taxon>
    </lineage>
</organism>
<dbReference type="AlphaFoldDB" id="A0AAW2EL92"/>
<dbReference type="EMBL" id="JADYXP020000022">
    <property type="protein sequence ID" value="KAL0102840.1"/>
    <property type="molecule type" value="Genomic_DNA"/>
</dbReference>
<comment type="caution">
    <text evidence="1">The sequence shown here is derived from an EMBL/GenBank/DDBJ whole genome shotgun (WGS) entry which is preliminary data.</text>
</comment>
<sequence length="41" mass="4742">MFYYNYKGSSIYAYVYSPDGKSKSLSAILIRRYYGVFLTVG</sequence>
<reference evidence="1 2" key="1">
    <citation type="submission" date="2023-03" db="EMBL/GenBank/DDBJ databases">
        <title>High recombination rates correlate with genetic variation in Cardiocondyla obscurior ants.</title>
        <authorList>
            <person name="Errbii M."/>
        </authorList>
    </citation>
    <scope>NUCLEOTIDE SEQUENCE [LARGE SCALE GENOMIC DNA]</scope>
    <source>
        <strain evidence="1">Alpha-2009</strain>
        <tissue evidence="1">Whole body</tissue>
    </source>
</reference>
<dbReference type="Proteomes" id="UP001430953">
    <property type="component" value="Unassembled WGS sequence"/>
</dbReference>
<name>A0AAW2EL92_9HYME</name>
<gene>
    <name evidence="1" type="ORF">PUN28_018259</name>
</gene>
<accession>A0AAW2EL92</accession>
<keyword evidence="2" id="KW-1185">Reference proteome</keyword>
<evidence type="ECO:0000313" key="1">
    <source>
        <dbReference type="EMBL" id="KAL0102840.1"/>
    </source>
</evidence>
<evidence type="ECO:0000313" key="2">
    <source>
        <dbReference type="Proteomes" id="UP001430953"/>
    </source>
</evidence>
<protein>
    <submittedName>
        <fullName evidence="1">Uncharacterized protein</fullName>
    </submittedName>
</protein>